<evidence type="ECO:0000259" key="1">
    <source>
        <dbReference type="Pfam" id="PF01408"/>
    </source>
</evidence>
<dbReference type="Pfam" id="PF01408">
    <property type="entry name" value="GFO_IDH_MocA"/>
    <property type="match status" value="1"/>
</dbReference>
<accession>A0A8G0KYX6</accession>
<dbReference type="InterPro" id="IPR000683">
    <property type="entry name" value="Gfo/Idh/MocA-like_OxRdtase_N"/>
</dbReference>
<dbReference type="Proteomes" id="UP000826661">
    <property type="component" value="Chromosome I"/>
</dbReference>
<dbReference type="AlphaFoldDB" id="A0A8G0KYX6"/>
<dbReference type="Pfam" id="PF22685">
    <property type="entry name" value="Gal80p_C-like"/>
    <property type="match status" value="1"/>
</dbReference>
<dbReference type="SUPFAM" id="SSF51735">
    <property type="entry name" value="NAD(P)-binding Rossmann-fold domains"/>
    <property type="match status" value="1"/>
</dbReference>
<reference evidence="3 4" key="1">
    <citation type="journal article" date="2021" name="BMC Genomics">
        <title>Telomere-to-telomere genome assembly of asparaginase-producing Trichoderma simmonsii.</title>
        <authorList>
            <person name="Chung D."/>
            <person name="Kwon Y.M."/>
            <person name="Yang Y."/>
        </authorList>
    </citation>
    <scope>NUCLEOTIDE SEQUENCE [LARGE SCALE GENOMIC DNA]</scope>
    <source>
        <strain evidence="3 4">GH-Sj1</strain>
    </source>
</reference>
<dbReference type="InterPro" id="IPR055080">
    <property type="entry name" value="Gal80p-like_C"/>
</dbReference>
<feature type="domain" description="Gal80p-like C-terminal" evidence="2">
    <location>
        <begin position="141"/>
        <end position="293"/>
    </location>
</feature>
<dbReference type="GO" id="GO:0000166">
    <property type="term" value="F:nucleotide binding"/>
    <property type="evidence" value="ECO:0007669"/>
    <property type="project" value="InterPro"/>
</dbReference>
<evidence type="ECO:0000259" key="2">
    <source>
        <dbReference type="Pfam" id="PF22685"/>
    </source>
</evidence>
<dbReference type="PANTHER" id="PTHR43708">
    <property type="entry name" value="CONSERVED EXPRESSED OXIDOREDUCTASE (EUROFUNG)"/>
    <property type="match status" value="1"/>
</dbReference>
<proteinExistence type="predicted"/>
<dbReference type="SUPFAM" id="SSF55347">
    <property type="entry name" value="Glyceraldehyde-3-phosphate dehydrogenase-like, C-terminal domain"/>
    <property type="match status" value="1"/>
</dbReference>
<dbReference type="Gene3D" id="3.30.360.10">
    <property type="entry name" value="Dihydrodipicolinate Reductase, domain 2"/>
    <property type="match status" value="1"/>
</dbReference>
<evidence type="ECO:0000313" key="4">
    <source>
        <dbReference type="Proteomes" id="UP000826661"/>
    </source>
</evidence>
<dbReference type="PANTHER" id="PTHR43708:SF1">
    <property type="entry name" value="GALACTOSE_LACTOSE METABOLISM REGULATORY PROTEIN GAL80"/>
    <property type="match status" value="1"/>
</dbReference>
<organism evidence="3 4">
    <name type="scientific">Trichoderma simmonsii</name>
    <dbReference type="NCBI Taxonomy" id="1491479"/>
    <lineage>
        <taxon>Eukaryota</taxon>
        <taxon>Fungi</taxon>
        <taxon>Dikarya</taxon>
        <taxon>Ascomycota</taxon>
        <taxon>Pezizomycotina</taxon>
        <taxon>Sordariomycetes</taxon>
        <taxon>Hypocreomycetidae</taxon>
        <taxon>Hypocreales</taxon>
        <taxon>Hypocreaceae</taxon>
        <taxon>Trichoderma</taxon>
    </lineage>
</organism>
<protein>
    <submittedName>
        <fullName evidence="3">GFO_IDH_MocA domain-containing protein</fullName>
    </submittedName>
</protein>
<name>A0A8G0KYX6_9HYPO</name>
<dbReference type="Gene3D" id="3.40.50.720">
    <property type="entry name" value="NAD(P)-binding Rossmann-like Domain"/>
    <property type="match status" value="1"/>
</dbReference>
<evidence type="ECO:0000313" key="3">
    <source>
        <dbReference type="EMBL" id="QYS92708.1"/>
    </source>
</evidence>
<sequence>MSQIKVGFIGLSSRAKVKWGANAHLPYFQSSRGKEKFQIVAVQNSTTESAQQAIKDFGLPPATRAYGNPEDMAADPDVQLVVNVTGVFTHYSSVLPSVNAGKDLFVEWPLAESTEHIRELATIASDNNIRTGVGLQGRFAPVFLKVKEVLASGRYGRVLSSEVKSAFPHNPRDILPVGWDAFATKKFGVNTYTIGFGHLIDVMQSILGEVHDIHTHFQIQRPELKRVDLSTGEVVGTAKTDVPDLVILVGSLEESAIVRDGATLLVRYRKGVPFKGEPAFIWTINCEGGELRLISPGGPALQLNVYSEPVTIEVHDFATDEINAIEWKWSDYQMEIPEDARATAAWYEAYAVGVENEAATFQVALHRQEQLEEWLAGYKGQYDLP</sequence>
<keyword evidence="4" id="KW-1185">Reference proteome</keyword>
<dbReference type="EMBL" id="CP075864">
    <property type="protein sequence ID" value="QYS92708.1"/>
    <property type="molecule type" value="Genomic_DNA"/>
</dbReference>
<dbReference type="InterPro" id="IPR036291">
    <property type="entry name" value="NAD(P)-bd_dom_sf"/>
</dbReference>
<feature type="domain" description="Gfo/Idh/MocA-like oxidoreductase N-terminal" evidence="1">
    <location>
        <begin position="4"/>
        <end position="134"/>
    </location>
</feature>
<dbReference type="InterPro" id="IPR051317">
    <property type="entry name" value="Gfo/Idh/MocA_oxidoreduct"/>
</dbReference>
<gene>
    <name evidence="3" type="ORF">H0G86_000111</name>
</gene>